<protein>
    <submittedName>
        <fullName evidence="1">Uncharacterized protein</fullName>
    </submittedName>
</protein>
<name>A0A0A2L334_PENIT</name>
<dbReference type="HOGENOM" id="CLU_3384984_0_0_1"/>
<reference evidence="1 2" key="1">
    <citation type="journal article" date="2015" name="Mol. Plant Microbe Interact.">
        <title>Genome, transcriptome, and functional analyses of Penicillium expansum provide new insights into secondary metabolism and pathogenicity.</title>
        <authorList>
            <person name="Ballester A.R."/>
            <person name="Marcet-Houben M."/>
            <person name="Levin E."/>
            <person name="Sela N."/>
            <person name="Selma-Lazaro C."/>
            <person name="Carmona L."/>
            <person name="Wisniewski M."/>
            <person name="Droby S."/>
            <person name="Gonzalez-Candelas L."/>
            <person name="Gabaldon T."/>
        </authorList>
    </citation>
    <scope>NUCLEOTIDE SEQUENCE [LARGE SCALE GENOMIC DNA]</scope>
    <source>
        <strain evidence="1 2">PHI-1</strain>
    </source>
</reference>
<evidence type="ECO:0000313" key="2">
    <source>
        <dbReference type="Proteomes" id="UP000030104"/>
    </source>
</evidence>
<dbReference type="Proteomes" id="UP000030104">
    <property type="component" value="Unassembled WGS sequence"/>
</dbReference>
<evidence type="ECO:0000313" key="1">
    <source>
        <dbReference type="EMBL" id="KGO74424.1"/>
    </source>
</evidence>
<dbReference type="AlphaFoldDB" id="A0A0A2L334"/>
<accession>A0A0A2L334</accession>
<gene>
    <name evidence="1" type="ORF">PITC_019570</name>
</gene>
<organism evidence="1 2">
    <name type="scientific">Penicillium italicum</name>
    <name type="common">Blue mold</name>
    <dbReference type="NCBI Taxonomy" id="40296"/>
    <lineage>
        <taxon>Eukaryota</taxon>
        <taxon>Fungi</taxon>
        <taxon>Dikarya</taxon>
        <taxon>Ascomycota</taxon>
        <taxon>Pezizomycotina</taxon>
        <taxon>Eurotiomycetes</taxon>
        <taxon>Eurotiomycetidae</taxon>
        <taxon>Eurotiales</taxon>
        <taxon>Aspergillaceae</taxon>
        <taxon>Penicillium</taxon>
    </lineage>
</organism>
<sequence length="33" mass="4022">MRQKLWEWDGKIEVVRGKRNSIKYCQFLFSATC</sequence>
<keyword evidence="2" id="KW-1185">Reference proteome</keyword>
<proteinExistence type="predicted"/>
<dbReference type="EMBL" id="JQGA01000620">
    <property type="protein sequence ID" value="KGO74424.1"/>
    <property type="molecule type" value="Genomic_DNA"/>
</dbReference>
<comment type="caution">
    <text evidence="1">The sequence shown here is derived from an EMBL/GenBank/DDBJ whole genome shotgun (WGS) entry which is preliminary data.</text>
</comment>